<sequence>MGLQNLGDEEIVRLCYFFCKINDDLVSFRHLSEIGVTLAVTCKGQAIQYSAVEGSDDEEQLSKITISMVVQSMKSTLTAADCSDRRKLLGYGLLWLLADAFGLPDIFEEMLHPNSEMFGFSGKESIIESKRFLLGAEERGSPNYKIDAIHQIDCPNRAVVANFQCLLPGKEGFGTDVPKFDENWKVIKVEAIRHGIPFSWQDDVKDE</sequence>
<organism evidence="1 2">
    <name type="scientific">Cylindrotheca closterium</name>
    <dbReference type="NCBI Taxonomy" id="2856"/>
    <lineage>
        <taxon>Eukaryota</taxon>
        <taxon>Sar</taxon>
        <taxon>Stramenopiles</taxon>
        <taxon>Ochrophyta</taxon>
        <taxon>Bacillariophyta</taxon>
        <taxon>Bacillariophyceae</taxon>
        <taxon>Bacillariophycidae</taxon>
        <taxon>Bacillariales</taxon>
        <taxon>Bacillariaceae</taxon>
        <taxon>Cylindrotheca</taxon>
    </lineage>
</organism>
<protein>
    <submittedName>
        <fullName evidence="1">Uncharacterized protein</fullName>
    </submittedName>
</protein>
<accession>A0AAD2G7A3</accession>
<dbReference type="Proteomes" id="UP001295423">
    <property type="component" value="Unassembled WGS sequence"/>
</dbReference>
<comment type="caution">
    <text evidence="1">The sequence shown here is derived from an EMBL/GenBank/DDBJ whole genome shotgun (WGS) entry which is preliminary data.</text>
</comment>
<gene>
    <name evidence="1" type="ORF">CYCCA115_LOCUS20542</name>
</gene>
<reference evidence="1" key="1">
    <citation type="submission" date="2023-08" db="EMBL/GenBank/DDBJ databases">
        <authorList>
            <person name="Audoor S."/>
            <person name="Bilcke G."/>
        </authorList>
    </citation>
    <scope>NUCLEOTIDE SEQUENCE</scope>
</reference>
<dbReference type="AlphaFoldDB" id="A0AAD2G7A3"/>
<keyword evidence="2" id="KW-1185">Reference proteome</keyword>
<name>A0AAD2G7A3_9STRA</name>
<evidence type="ECO:0000313" key="1">
    <source>
        <dbReference type="EMBL" id="CAJ1964253.1"/>
    </source>
</evidence>
<dbReference type="EMBL" id="CAKOGP040002180">
    <property type="protein sequence ID" value="CAJ1964253.1"/>
    <property type="molecule type" value="Genomic_DNA"/>
</dbReference>
<evidence type="ECO:0000313" key="2">
    <source>
        <dbReference type="Proteomes" id="UP001295423"/>
    </source>
</evidence>
<proteinExistence type="predicted"/>